<organism evidence="2 3">
    <name type="scientific">Podospora appendiculata</name>
    <dbReference type="NCBI Taxonomy" id="314037"/>
    <lineage>
        <taxon>Eukaryota</taxon>
        <taxon>Fungi</taxon>
        <taxon>Dikarya</taxon>
        <taxon>Ascomycota</taxon>
        <taxon>Pezizomycotina</taxon>
        <taxon>Sordariomycetes</taxon>
        <taxon>Sordariomycetidae</taxon>
        <taxon>Sordariales</taxon>
        <taxon>Podosporaceae</taxon>
        <taxon>Podospora</taxon>
    </lineage>
</organism>
<reference evidence="2" key="1">
    <citation type="journal article" date="2023" name="Mol. Phylogenet. Evol.">
        <title>Genome-scale phylogeny and comparative genomics of the fungal order Sordariales.</title>
        <authorList>
            <person name="Hensen N."/>
            <person name="Bonometti L."/>
            <person name="Westerberg I."/>
            <person name="Brannstrom I.O."/>
            <person name="Guillou S."/>
            <person name="Cros-Aarteil S."/>
            <person name="Calhoun S."/>
            <person name="Haridas S."/>
            <person name="Kuo A."/>
            <person name="Mondo S."/>
            <person name="Pangilinan J."/>
            <person name="Riley R."/>
            <person name="LaButti K."/>
            <person name="Andreopoulos B."/>
            <person name="Lipzen A."/>
            <person name="Chen C."/>
            <person name="Yan M."/>
            <person name="Daum C."/>
            <person name="Ng V."/>
            <person name="Clum A."/>
            <person name="Steindorff A."/>
            <person name="Ohm R.A."/>
            <person name="Martin F."/>
            <person name="Silar P."/>
            <person name="Natvig D.O."/>
            <person name="Lalanne C."/>
            <person name="Gautier V."/>
            <person name="Ament-Velasquez S.L."/>
            <person name="Kruys A."/>
            <person name="Hutchinson M.I."/>
            <person name="Powell A.J."/>
            <person name="Barry K."/>
            <person name="Miller A.N."/>
            <person name="Grigoriev I.V."/>
            <person name="Debuchy R."/>
            <person name="Gladieux P."/>
            <person name="Hiltunen Thoren M."/>
            <person name="Johannesson H."/>
        </authorList>
    </citation>
    <scope>NUCLEOTIDE SEQUENCE</scope>
    <source>
        <strain evidence="2">CBS 314.62</strain>
    </source>
</reference>
<feature type="region of interest" description="Disordered" evidence="1">
    <location>
        <begin position="84"/>
        <end position="122"/>
    </location>
</feature>
<accession>A0AAE1CFC8</accession>
<evidence type="ECO:0000256" key="1">
    <source>
        <dbReference type="SAM" id="MobiDB-lite"/>
    </source>
</evidence>
<evidence type="ECO:0000313" key="3">
    <source>
        <dbReference type="Proteomes" id="UP001270362"/>
    </source>
</evidence>
<protein>
    <submittedName>
        <fullName evidence="2">Uncharacterized protein</fullName>
    </submittedName>
</protein>
<gene>
    <name evidence="2" type="ORF">B0T22DRAFT_446897</name>
</gene>
<proteinExistence type="predicted"/>
<dbReference type="EMBL" id="JAULSO010000001">
    <property type="protein sequence ID" value="KAK3692289.1"/>
    <property type="molecule type" value="Genomic_DNA"/>
</dbReference>
<keyword evidence="3" id="KW-1185">Reference proteome</keyword>
<dbReference type="Proteomes" id="UP001270362">
    <property type="component" value="Unassembled WGS sequence"/>
</dbReference>
<sequence>MAVLHLLARLFRFLRNHLGCFLAAVFAIPCIRLPVSDWTHPGGRIEKTGNSFDIETTPGKQTHHIAHRPSLSYPEVPSTLHARTHVRKQADRQASPASIYPLRCATRPDQPDPTLATLPGSL</sequence>
<evidence type="ECO:0000313" key="2">
    <source>
        <dbReference type="EMBL" id="KAK3692289.1"/>
    </source>
</evidence>
<dbReference type="AlphaFoldDB" id="A0AAE1CFC8"/>
<comment type="caution">
    <text evidence="2">The sequence shown here is derived from an EMBL/GenBank/DDBJ whole genome shotgun (WGS) entry which is preliminary data.</text>
</comment>
<name>A0AAE1CFC8_9PEZI</name>
<reference evidence="2" key="2">
    <citation type="submission" date="2023-06" db="EMBL/GenBank/DDBJ databases">
        <authorList>
            <consortium name="Lawrence Berkeley National Laboratory"/>
            <person name="Haridas S."/>
            <person name="Hensen N."/>
            <person name="Bonometti L."/>
            <person name="Westerberg I."/>
            <person name="Brannstrom I.O."/>
            <person name="Guillou S."/>
            <person name="Cros-Aarteil S."/>
            <person name="Calhoun S."/>
            <person name="Kuo A."/>
            <person name="Mondo S."/>
            <person name="Pangilinan J."/>
            <person name="Riley R."/>
            <person name="Labutti K."/>
            <person name="Andreopoulos B."/>
            <person name="Lipzen A."/>
            <person name="Chen C."/>
            <person name="Yanf M."/>
            <person name="Daum C."/>
            <person name="Ng V."/>
            <person name="Clum A."/>
            <person name="Steindorff A."/>
            <person name="Ohm R."/>
            <person name="Martin F."/>
            <person name="Silar P."/>
            <person name="Natvig D."/>
            <person name="Lalanne C."/>
            <person name="Gautier V."/>
            <person name="Ament-Velasquez S.L."/>
            <person name="Kruys A."/>
            <person name="Hutchinson M.I."/>
            <person name="Powell A.J."/>
            <person name="Barry K."/>
            <person name="Miller A.N."/>
            <person name="Grigoriev I.V."/>
            <person name="Debuchy R."/>
            <person name="Gladieux P."/>
            <person name="Thoren M.H."/>
            <person name="Johannesson H."/>
        </authorList>
    </citation>
    <scope>NUCLEOTIDE SEQUENCE</scope>
    <source>
        <strain evidence="2">CBS 314.62</strain>
    </source>
</reference>